<feature type="transmembrane region" description="Helical" evidence="1">
    <location>
        <begin position="872"/>
        <end position="890"/>
    </location>
</feature>
<proteinExistence type="predicted"/>
<dbReference type="AlphaFoldDB" id="G7YRJ1"/>
<protein>
    <submittedName>
        <fullName evidence="2">Uncharacterized protein</fullName>
    </submittedName>
</protein>
<dbReference type="EMBL" id="DF144039">
    <property type="protein sequence ID" value="GAA55571.1"/>
    <property type="molecule type" value="Genomic_DNA"/>
</dbReference>
<accession>G7YRJ1</accession>
<name>G7YRJ1_CLOSI</name>
<keyword evidence="3" id="KW-1185">Reference proteome</keyword>
<evidence type="ECO:0000313" key="2">
    <source>
        <dbReference type="EMBL" id="GAA55571.1"/>
    </source>
</evidence>
<keyword evidence="1" id="KW-1133">Transmembrane helix</keyword>
<dbReference type="Proteomes" id="UP000008909">
    <property type="component" value="Unassembled WGS sequence"/>
</dbReference>
<keyword evidence="1" id="KW-0812">Transmembrane</keyword>
<sequence length="942" mass="108792">MFILSKLNKWQGSSKYSRIRVQLYAVCWTLTVWRMTTPKFSVDLQMLKTQLDKVKDQQLLRKFPKTAVSALIDDLIKCFRSTLYMARVLTQLAFKMWICKIALTQINYSAELSSLENSDGSGEVVEQPLRNSVKQVDSSVRGKSDADVDKSRTSWSHAIVRAKQAPLLSKTSCKVCDGKHRIVNCERLVYFHLVKRWSTLRSLNARFQCLEVAHEAKDCKRWIYFLHQLGVGNHRTPREMFSNRRISQRFGGQKEPFIVKALLGWVQCLENRGRVAASCVSPVEPSVAGHLQQPNGSSNIRQPCHECAYCGDVSCMTQNASTHMQRPSESTFRISLCPYRRIMGITYRKRRTALFFPPNIQVTFLDLRRMVHIWKRIQSPTDLCIMFSCRTTAGSNMTLKTRIKVHTFECIALNMNWLVQGSACQSWVAYAYDFDLRSDSTNGNFTTPVSRLLISSKCFRGHYNSTKAGGSDTKKNASKLGRIHDLVRIRKKNDTAIFPHGTPIPDVDVHHGRQSKTLLSNCIKSENFSHKSAVQNSKLDSSVQINETFLLMIRDLRFWIYFDNADFSYDHMDLAYDFRQHSPETSRKAAVCLFCTLEVWPLFTSNDSSVQINETFLLMIRDLRFWIYFDNADFSYDHMDLAYDFRQHSPETSRKAAVCLFCTLEVWPLFTSNDSSVQINETFLLMIRDLRFWIYFDNADFSYDHMDLAYDFRQHSPETSRKAAVCLFCTLEVWPLFTSNDSSVQINETFLLMIRDLRFWIYFDNADFSYDHMDLAYDFRQHSPETSRKAAVCLFCTLEVWPLFTSKGILMCLRLTVESDENWIFAGQLVMKRIDNLPLIVAALHHIASIFSLGQLAIKVNLSLFMRHHPSLFQHLTFGLFSLLLLNAFIETLHMYTVTMQTGLRTTVSKRITAVVFGIPTPLMRHNVLPVLHVSVERPTNQ</sequence>
<evidence type="ECO:0000313" key="3">
    <source>
        <dbReference type="Proteomes" id="UP000008909"/>
    </source>
</evidence>
<gene>
    <name evidence="2" type="ORF">CLF_108348</name>
</gene>
<organism evidence="2 3">
    <name type="scientific">Clonorchis sinensis</name>
    <name type="common">Chinese liver fluke</name>
    <dbReference type="NCBI Taxonomy" id="79923"/>
    <lineage>
        <taxon>Eukaryota</taxon>
        <taxon>Metazoa</taxon>
        <taxon>Spiralia</taxon>
        <taxon>Lophotrochozoa</taxon>
        <taxon>Platyhelminthes</taxon>
        <taxon>Trematoda</taxon>
        <taxon>Digenea</taxon>
        <taxon>Opisthorchiida</taxon>
        <taxon>Opisthorchiata</taxon>
        <taxon>Opisthorchiidae</taxon>
        <taxon>Clonorchis</taxon>
    </lineage>
</organism>
<keyword evidence="1" id="KW-0472">Membrane</keyword>
<evidence type="ECO:0000256" key="1">
    <source>
        <dbReference type="SAM" id="Phobius"/>
    </source>
</evidence>
<reference evidence="2" key="1">
    <citation type="journal article" date="2011" name="Genome Biol.">
        <title>The draft genome of the carcinogenic human liver fluke Clonorchis sinensis.</title>
        <authorList>
            <person name="Wang X."/>
            <person name="Chen W."/>
            <person name="Huang Y."/>
            <person name="Sun J."/>
            <person name="Men J."/>
            <person name="Liu H."/>
            <person name="Luo F."/>
            <person name="Guo L."/>
            <person name="Lv X."/>
            <person name="Deng C."/>
            <person name="Zhou C."/>
            <person name="Fan Y."/>
            <person name="Li X."/>
            <person name="Huang L."/>
            <person name="Hu Y."/>
            <person name="Liang C."/>
            <person name="Hu X."/>
            <person name="Xu J."/>
            <person name="Yu X."/>
        </authorList>
    </citation>
    <scope>NUCLEOTIDE SEQUENCE [LARGE SCALE GENOMIC DNA]</scope>
    <source>
        <strain evidence="2">Henan</strain>
    </source>
</reference>
<reference key="2">
    <citation type="submission" date="2011-10" db="EMBL/GenBank/DDBJ databases">
        <title>The genome and transcriptome sequence of Clonorchis sinensis provide insights into the carcinogenic liver fluke.</title>
        <authorList>
            <person name="Wang X."/>
            <person name="Huang Y."/>
            <person name="Chen W."/>
            <person name="Liu H."/>
            <person name="Guo L."/>
            <person name="Chen Y."/>
            <person name="Luo F."/>
            <person name="Zhou W."/>
            <person name="Sun J."/>
            <person name="Mao Q."/>
            <person name="Liang P."/>
            <person name="Zhou C."/>
            <person name="Tian Y."/>
            <person name="Men J."/>
            <person name="Lv X."/>
            <person name="Huang L."/>
            <person name="Zhou J."/>
            <person name="Hu Y."/>
            <person name="Li R."/>
            <person name="Zhang F."/>
            <person name="Lei H."/>
            <person name="Li X."/>
            <person name="Hu X."/>
            <person name="Liang C."/>
            <person name="Xu J."/>
            <person name="Wu Z."/>
            <person name="Yu X."/>
        </authorList>
    </citation>
    <scope>NUCLEOTIDE SEQUENCE</scope>
    <source>
        <strain>Henan</strain>
    </source>
</reference>